<reference evidence="1 2" key="1">
    <citation type="submission" date="2018-10" db="EMBL/GenBank/DDBJ databases">
        <title>Genomic Encyclopedia of Type Strains, Phase IV (KMG-IV): sequencing the most valuable type-strain genomes for metagenomic binning, comparative biology and taxonomic classification.</title>
        <authorList>
            <person name="Goeker M."/>
        </authorList>
    </citation>
    <scope>NUCLEOTIDE SEQUENCE [LARGE SCALE GENOMIC DNA]</scope>
    <source>
        <strain evidence="1 2">DSM 26916</strain>
    </source>
</reference>
<dbReference type="AlphaFoldDB" id="A0A497XID0"/>
<evidence type="ECO:0000313" key="2">
    <source>
        <dbReference type="Proteomes" id="UP000268908"/>
    </source>
</evidence>
<keyword evidence="2" id="KW-1185">Reference proteome</keyword>
<gene>
    <name evidence="1" type="ORF">DFR35_0182</name>
</gene>
<dbReference type="EMBL" id="RCCI01000004">
    <property type="protein sequence ID" value="RLJ67633.1"/>
    <property type="molecule type" value="Genomic_DNA"/>
</dbReference>
<comment type="caution">
    <text evidence="1">The sequence shown here is derived from an EMBL/GenBank/DDBJ whole genome shotgun (WGS) entry which is preliminary data.</text>
</comment>
<organism evidence="1 2">
    <name type="scientific">Sulfurisoma sediminicola</name>
    <dbReference type="NCBI Taxonomy" id="1381557"/>
    <lineage>
        <taxon>Bacteria</taxon>
        <taxon>Pseudomonadati</taxon>
        <taxon>Pseudomonadota</taxon>
        <taxon>Betaproteobacteria</taxon>
        <taxon>Nitrosomonadales</taxon>
        <taxon>Sterolibacteriaceae</taxon>
        <taxon>Sulfurisoma</taxon>
    </lineage>
</organism>
<accession>A0A497XID0</accession>
<proteinExistence type="predicted"/>
<sequence>MKGGVYLDAESPQLVQARYAVVNVKRSSRKRFAENVVTPVADAAAALAAADPAHDLHAAEVMGPSRSSEGFNLYYLVRWLED</sequence>
<name>A0A497XID0_9PROT</name>
<dbReference type="RefSeq" id="WP_121239611.1">
    <property type="nucleotide sequence ID" value="NZ_BHVV01000001.1"/>
</dbReference>
<evidence type="ECO:0000313" key="1">
    <source>
        <dbReference type="EMBL" id="RLJ67633.1"/>
    </source>
</evidence>
<dbReference type="Proteomes" id="UP000268908">
    <property type="component" value="Unassembled WGS sequence"/>
</dbReference>
<protein>
    <submittedName>
        <fullName evidence="1">Uncharacterized protein</fullName>
    </submittedName>
</protein>
<dbReference type="OrthoDB" id="9797738at2"/>